<protein>
    <submittedName>
        <fullName evidence="1">Uncharacterized protein</fullName>
    </submittedName>
</protein>
<gene>
    <name evidence="1" type="ORF">DXM27_05185</name>
</gene>
<name>A0AA88JSU3_RHIRH</name>
<evidence type="ECO:0000313" key="1">
    <source>
        <dbReference type="EMBL" id="KAA3504608.1"/>
    </source>
</evidence>
<dbReference type="Proteomes" id="UP000473658">
    <property type="component" value="Unassembled WGS sequence"/>
</dbReference>
<comment type="caution">
    <text evidence="1">The sequence shown here is derived from an EMBL/GenBank/DDBJ whole genome shotgun (WGS) entry which is preliminary data.</text>
</comment>
<proteinExistence type="predicted"/>
<dbReference type="AlphaFoldDB" id="A0AA88JSU3"/>
<organism evidence="1 2">
    <name type="scientific">Rhizobium rhizogenes</name>
    <name type="common">Agrobacterium rhizogenes</name>
    <dbReference type="NCBI Taxonomy" id="359"/>
    <lineage>
        <taxon>Bacteria</taxon>
        <taxon>Pseudomonadati</taxon>
        <taxon>Pseudomonadota</taxon>
        <taxon>Alphaproteobacteria</taxon>
        <taxon>Hyphomicrobiales</taxon>
        <taxon>Rhizobiaceae</taxon>
        <taxon>Rhizobium/Agrobacterium group</taxon>
        <taxon>Rhizobium</taxon>
    </lineage>
</organism>
<sequence>MSGLLTNGLPAVGPLYGSETLPLDTNRTDGSLPISAGVSLMHLATLMNLLANNVSATPVAGTRYYVSTTIGIAQVITGIQALIGATGGTDSFIFELHDSTGALVATTATAGVTVGTANSWQRIPFTAPYSAQPGQYFISVQLNGTTARLAQYNAPSAPVLTGSTAGTFGTGAAFTPPTTYTAARGPVALLY</sequence>
<evidence type="ECO:0000313" key="2">
    <source>
        <dbReference type="Proteomes" id="UP000473658"/>
    </source>
</evidence>
<dbReference type="EMBL" id="QRFF01000001">
    <property type="protein sequence ID" value="KAA3504608.1"/>
    <property type="molecule type" value="Genomic_DNA"/>
</dbReference>
<dbReference type="RefSeq" id="WP_149898056.1">
    <property type="nucleotide sequence ID" value="NZ_QRFF01000001.1"/>
</dbReference>
<reference evidence="1 2" key="1">
    <citation type="submission" date="2018-08" db="EMBL/GenBank/DDBJ databases">
        <title>Crown Gall in kiwifruit.</title>
        <authorList>
            <person name="Visnovsky S.B."/>
            <person name="Pitman A.R."/>
        </authorList>
    </citation>
    <scope>NUCLEOTIDE SEQUENCE [LARGE SCALE GENOMIC DNA]</scope>
    <source>
        <strain evidence="1 2">SBV_302_78_2</strain>
    </source>
</reference>
<accession>A0AA88JSU3</accession>